<dbReference type="Proteomes" id="UP001485226">
    <property type="component" value="Unassembled WGS sequence"/>
</dbReference>
<accession>A0ABU9IW61</accession>
<organism evidence="1 2">
    <name type="scientific">Flavobacterium calami</name>
    <dbReference type="NCBI Taxonomy" id="3139144"/>
    <lineage>
        <taxon>Bacteria</taxon>
        <taxon>Pseudomonadati</taxon>
        <taxon>Bacteroidota</taxon>
        <taxon>Flavobacteriia</taxon>
        <taxon>Flavobacteriales</taxon>
        <taxon>Flavobacteriaceae</taxon>
        <taxon>Flavobacterium</taxon>
    </lineage>
</organism>
<proteinExistence type="predicted"/>
<gene>
    <name evidence="1" type="ORF">AAEO57_18860</name>
</gene>
<comment type="caution">
    <text evidence="1">The sequence shown here is derived from an EMBL/GenBank/DDBJ whole genome shotgun (WGS) entry which is preliminary data.</text>
</comment>
<evidence type="ECO:0000313" key="1">
    <source>
        <dbReference type="EMBL" id="MEL1255862.1"/>
    </source>
</evidence>
<dbReference type="InterPro" id="IPR010272">
    <property type="entry name" value="T6SS_TssF"/>
</dbReference>
<dbReference type="RefSeq" id="WP_341694590.1">
    <property type="nucleotide sequence ID" value="NZ_JBBYHS010000024.1"/>
</dbReference>
<name>A0ABU9IW61_9FLAO</name>
<keyword evidence="2" id="KW-1185">Reference proteome</keyword>
<evidence type="ECO:0000313" key="2">
    <source>
        <dbReference type="Proteomes" id="UP001485226"/>
    </source>
</evidence>
<reference evidence="1 2" key="1">
    <citation type="submission" date="2024-04" db="EMBL/GenBank/DDBJ databases">
        <title>Flavobacterium sp. DGU38 16S ribosomal RNA gene Genome sequencing and assembly.</title>
        <authorList>
            <person name="Park S."/>
        </authorList>
    </citation>
    <scope>NUCLEOTIDE SEQUENCE [LARGE SCALE GENOMIC DNA]</scope>
    <source>
        <strain evidence="1 2">DGU38</strain>
    </source>
</reference>
<dbReference type="Pfam" id="PF05947">
    <property type="entry name" value="T6SS_TssF"/>
    <property type="match status" value="1"/>
</dbReference>
<protein>
    <submittedName>
        <fullName evidence="1">Type VI secretion system baseplate subunit TssF</fullName>
    </submittedName>
</protein>
<dbReference type="EMBL" id="JBBYHS010000024">
    <property type="protein sequence ID" value="MEL1255862.1"/>
    <property type="molecule type" value="Genomic_DNA"/>
</dbReference>
<sequence length="620" mass="71243">MRQERIKDRVLKRAARSWGFSDVEMETSFDPVVSMMLNALSYELEKVAHELEDSKTRVVERVLEIMFPEVAAGAKPARAIMHALPIDNNMKVSLQNQMTVSRRLHNIYNPLAPITKEIVLSPTLEVKLSSCEVRYVAYERNLYEVSNLFYKDAVRDYKHSLPSGEVFLGIELKDTNVFELEDLMLYIDIKNIHQKEMFHYYLKQMKCYHDDIEIKVKEGYNVPVNSLDIENIINRNYTHLSELMQEVNEFYFDNFYTLKGVLKHKKINEYHPEYKFFENITNHNENPVIWIKMVFPESLIPQIIDNVSFTANCFPVINKKRHVINKTLGGFLSYVALDTGSDIYLDVDTVVDTYANHYEIKDFSEGVIEEGNAVLRAGGVSRFDSRSASELLQNVLDLLKDESSSFAGLGKDFMNSSLIEINQLLASVEQQAKESNFSKNNDPYLMIKPKVNESAGKTFTISYWSTCAEDGNDIKAGTVLEAKDDLFFTSKAATLVTNTVGGTNKQNNKDRILEYRNALLTRGRIVTFADIKAFSFNHFKSYIQDVKIEKGTRKEISSKAGFSRTVDIHIKTNQEEKESLSATEWNYLCESYMKNLINKSSNVFPYRLFIENEPVALGNR</sequence>